<feature type="domain" description="VWFA" evidence="1">
    <location>
        <begin position="189"/>
        <end position="370"/>
    </location>
</feature>
<feature type="domain" description="VWFA" evidence="1">
    <location>
        <begin position="1"/>
        <end position="174"/>
    </location>
</feature>
<dbReference type="Gene3D" id="3.40.50.410">
    <property type="entry name" value="von Willebrand factor, type A domain"/>
    <property type="match status" value="2"/>
</dbReference>
<dbReference type="PANTHER" id="PTHR24020">
    <property type="entry name" value="COLLAGEN ALPHA"/>
    <property type="match status" value="1"/>
</dbReference>
<dbReference type="OrthoDB" id="687730at2759"/>
<dbReference type="InterPro" id="IPR002035">
    <property type="entry name" value="VWF_A"/>
</dbReference>
<evidence type="ECO:0000259" key="1">
    <source>
        <dbReference type="PROSITE" id="PS50234"/>
    </source>
</evidence>
<sequence>MFLVDESTTIEEEDFQKELDFVRSIIPNLAMESSKVRAGLELFATNSRLISGLSGDSKKLESSLSGLEQQFGNTRMVKALSMAMDELNRNARKNVSKILLFITDGLPTDNEYDMKNIIQRVKSHNIIIFSIAVGTEYNDVATLAELKSFASEPTDKHFFHVENYDSLKNLWPYISETCQTDCAVKGETDIIYSIPDYSGIDDSVALVNYLDREARKYESAIKRGEIRIGVDFQMMKENEGFNLKTYEREFDGMIKELKDFRFLGLSNTFIEDIVNDANVEFKNANRPGANRVVIIVVDLQRITAASLSRQVANLKTDTLNVVILGVGGGDDKSDNSARIELNKAKHIKYFSFDSYDEINIDLEKTLCEGL</sequence>
<protein>
    <submittedName>
        <fullName evidence="2">DgyrCDS11500</fullName>
    </submittedName>
</protein>
<dbReference type="AlphaFoldDB" id="A0A7I8W4U5"/>
<name>A0A7I8W4U5_9ANNE</name>
<comment type="caution">
    <text evidence="2">The sequence shown here is derived from an EMBL/GenBank/DDBJ whole genome shotgun (WGS) entry which is preliminary data.</text>
</comment>
<dbReference type="InterPro" id="IPR036465">
    <property type="entry name" value="vWFA_dom_sf"/>
</dbReference>
<evidence type="ECO:0000313" key="2">
    <source>
        <dbReference type="EMBL" id="CAD5123127.1"/>
    </source>
</evidence>
<gene>
    <name evidence="2" type="ORF">DGYR_LOCUS10842</name>
</gene>
<dbReference type="EMBL" id="CAJFCJ010000019">
    <property type="protein sequence ID" value="CAD5123127.1"/>
    <property type="molecule type" value="Genomic_DNA"/>
</dbReference>
<organism evidence="2 3">
    <name type="scientific">Dimorphilus gyrociliatus</name>
    <dbReference type="NCBI Taxonomy" id="2664684"/>
    <lineage>
        <taxon>Eukaryota</taxon>
        <taxon>Metazoa</taxon>
        <taxon>Spiralia</taxon>
        <taxon>Lophotrochozoa</taxon>
        <taxon>Annelida</taxon>
        <taxon>Polychaeta</taxon>
        <taxon>Polychaeta incertae sedis</taxon>
        <taxon>Dinophilidae</taxon>
        <taxon>Dimorphilus</taxon>
    </lineage>
</organism>
<dbReference type="PROSITE" id="PS50234">
    <property type="entry name" value="VWFA"/>
    <property type="match status" value="2"/>
</dbReference>
<dbReference type="Pfam" id="PF00092">
    <property type="entry name" value="VWA"/>
    <property type="match status" value="1"/>
</dbReference>
<accession>A0A7I8W4U5</accession>
<keyword evidence="3" id="KW-1185">Reference proteome</keyword>
<dbReference type="PANTHER" id="PTHR24020:SF84">
    <property type="entry name" value="VWFA DOMAIN-CONTAINING PROTEIN"/>
    <property type="match status" value="1"/>
</dbReference>
<dbReference type="InterPro" id="IPR050525">
    <property type="entry name" value="ECM_Assembly_Org"/>
</dbReference>
<reference evidence="2 3" key="1">
    <citation type="submission" date="2020-08" db="EMBL/GenBank/DDBJ databases">
        <authorList>
            <person name="Hejnol A."/>
        </authorList>
    </citation>
    <scope>NUCLEOTIDE SEQUENCE [LARGE SCALE GENOMIC DNA]</scope>
</reference>
<evidence type="ECO:0000313" key="3">
    <source>
        <dbReference type="Proteomes" id="UP000549394"/>
    </source>
</evidence>
<dbReference type="Proteomes" id="UP000549394">
    <property type="component" value="Unassembled WGS sequence"/>
</dbReference>
<proteinExistence type="predicted"/>
<dbReference type="SMART" id="SM00327">
    <property type="entry name" value="VWA"/>
    <property type="match status" value="1"/>
</dbReference>
<dbReference type="SUPFAM" id="SSF53300">
    <property type="entry name" value="vWA-like"/>
    <property type="match status" value="1"/>
</dbReference>